<gene>
    <name evidence="2" type="ORF">NWE73_08065</name>
</gene>
<protein>
    <submittedName>
        <fullName evidence="2">Uncharacterized protein</fullName>
    </submittedName>
</protein>
<dbReference type="EMBL" id="JANRMI010000002">
    <property type="protein sequence ID" value="MDG0816314.1"/>
    <property type="molecule type" value="Genomic_DNA"/>
</dbReference>
<evidence type="ECO:0000313" key="2">
    <source>
        <dbReference type="EMBL" id="MDG0816314.1"/>
    </source>
</evidence>
<organism evidence="2 3">
    <name type="scientific">Bdellovibrio svalbardensis</name>
    <dbReference type="NCBI Taxonomy" id="2972972"/>
    <lineage>
        <taxon>Bacteria</taxon>
        <taxon>Pseudomonadati</taxon>
        <taxon>Bdellovibrionota</taxon>
        <taxon>Bdellovibrionia</taxon>
        <taxon>Bdellovibrionales</taxon>
        <taxon>Pseudobdellovibrionaceae</taxon>
        <taxon>Bdellovibrio</taxon>
    </lineage>
</organism>
<sequence>MKNRNLLKALLITFASSLISVAAVANEIEDILKKKDEIEALVKYEKQEYCNVKITGESQNLSDRDIKLIATHLKSHHLQSNSDLQISYILDVAQHQKTIQTILSGEESQVETQVSVYRLKSHGLELVSSNTNRKNGPSEDLSNLKHRSLNAAMALVPTCWYLRHPDDNGFELVHPFGVHLPKSLCLVTDQGPRCINTEALN</sequence>
<keyword evidence="3" id="KW-1185">Reference proteome</keyword>
<dbReference type="RefSeq" id="WP_277577792.1">
    <property type="nucleotide sequence ID" value="NZ_JANRMI010000002.1"/>
</dbReference>
<feature type="signal peptide" evidence="1">
    <location>
        <begin position="1"/>
        <end position="25"/>
    </location>
</feature>
<evidence type="ECO:0000313" key="3">
    <source>
        <dbReference type="Proteomes" id="UP001152321"/>
    </source>
</evidence>
<name>A0ABT6DHI5_9BACT</name>
<feature type="chain" id="PRO_5045210518" evidence="1">
    <location>
        <begin position="26"/>
        <end position="201"/>
    </location>
</feature>
<accession>A0ABT6DHI5</accession>
<comment type="caution">
    <text evidence="2">The sequence shown here is derived from an EMBL/GenBank/DDBJ whole genome shotgun (WGS) entry which is preliminary data.</text>
</comment>
<keyword evidence="1" id="KW-0732">Signal</keyword>
<reference evidence="2" key="1">
    <citation type="submission" date="2022-08" db="EMBL/GenBank/DDBJ databases">
        <title>Novel Bdellovibrio Species Isolated from Svalbard: Designation Bdellovibrio svalbardensis.</title>
        <authorList>
            <person name="Mitchell R.J."/>
            <person name="Choi S.Y."/>
        </authorList>
    </citation>
    <scope>NUCLEOTIDE SEQUENCE</scope>
    <source>
        <strain evidence="2">PAP01</strain>
    </source>
</reference>
<evidence type="ECO:0000256" key="1">
    <source>
        <dbReference type="SAM" id="SignalP"/>
    </source>
</evidence>
<proteinExistence type="predicted"/>
<dbReference type="Proteomes" id="UP001152321">
    <property type="component" value="Unassembled WGS sequence"/>
</dbReference>